<comment type="caution">
    <text evidence="1">The sequence shown here is derived from an EMBL/GenBank/DDBJ whole genome shotgun (WGS) entry which is preliminary data.</text>
</comment>
<evidence type="ECO:0000313" key="2">
    <source>
        <dbReference type="Proteomes" id="UP001278500"/>
    </source>
</evidence>
<accession>A0AAE0JS78</accession>
<dbReference type="EMBL" id="JAUEPP010000001">
    <property type="protein sequence ID" value="KAK3356034.1"/>
    <property type="molecule type" value="Genomic_DNA"/>
</dbReference>
<organism evidence="1 2">
    <name type="scientific">Neurospora tetraspora</name>
    <dbReference type="NCBI Taxonomy" id="94610"/>
    <lineage>
        <taxon>Eukaryota</taxon>
        <taxon>Fungi</taxon>
        <taxon>Dikarya</taxon>
        <taxon>Ascomycota</taxon>
        <taxon>Pezizomycotina</taxon>
        <taxon>Sordariomycetes</taxon>
        <taxon>Sordariomycetidae</taxon>
        <taxon>Sordariales</taxon>
        <taxon>Sordariaceae</taxon>
        <taxon>Neurospora</taxon>
    </lineage>
</organism>
<gene>
    <name evidence="1" type="ORF">B0H65DRAFT_555330</name>
</gene>
<reference evidence="1" key="2">
    <citation type="submission" date="2023-06" db="EMBL/GenBank/DDBJ databases">
        <authorList>
            <consortium name="Lawrence Berkeley National Laboratory"/>
            <person name="Haridas S."/>
            <person name="Hensen N."/>
            <person name="Bonometti L."/>
            <person name="Westerberg I."/>
            <person name="Brannstrom I.O."/>
            <person name="Guillou S."/>
            <person name="Cros-Aarteil S."/>
            <person name="Calhoun S."/>
            <person name="Kuo A."/>
            <person name="Mondo S."/>
            <person name="Pangilinan J."/>
            <person name="Riley R."/>
            <person name="Labutti K."/>
            <person name="Andreopoulos B."/>
            <person name="Lipzen A."/>
            <person name="Chen C."/>
            <person name="Yanf M."/>
            <person name="Daum C."/>
            <person name="Ng V."/>
            <person name="Clum A."/>
            <person name="Steindorff A."/>
            <person name="Ohm R."/>
            <person name="Martin F."/>
            <person name="Silar P."/>
            <person name="Natvig D."/>
            <person name="Lalanne C."/>
            <person name="Gautier V."/>
            <person name="Ament-Velasquez S.L."/>
            <person name="Kruys A."/>
            <person name="Hutchinson M.I."/>
            <person name="Powell A.J."/>
            <person name="Barry K."/>
            <person name="Miller A.N."/>
            <person name="Grigoriev I.V."/>
            <person name="Debuchy R."/>
            <person name="Gladieux P."/>
            <person name="Thoren M.H."/>
            <person name="Johannesson H."/>
        </authorList>
    </citation>
    <scope>NUCLEOTIDE SEQUENCE</scope>
    <source>
        <strain evidence="1">CBS 560.94</strain>
    </source>
</reference>
<reference evidence="1" key="1">
    <citation type="journal article" date="2023" name="Mol. Phylogenet. Evol.">
        <title>Genome-scale phylogeny and comparative genomics of the fungal order Sordariales.</title>
        <authorList>
            <person name="Hensen N."/>
            <person name="Bonometti L."/>
            <person name="Westerberg I."/>
            <person name="Brannstrom I.O."/>
            <person name="Guillou S."/>
            <person name="Cros-Aarteil S."/>
            <person name="Calhoun S."/>
            <person name="Haridas S."/>
            <person name="Kuo A."/>
            <person name="Mondo S."/>
            <person name="Pangilinan J."/>
            <person name="Riley R."/>
            <person name="LaButti K."/>
            <person name="Andreopoulos B."/>
            <person name="Lipzen A."/>
            <person name="Chen C."/>
            <person name="Yan M."/>
            <person name="Daum C."/>
            <person name="Ng V."/>
            <person name="Clum A."/>
            <person name="Steindorff A."/>
            <person name="Ohm R.A."/>
            <person name="Martin F."/>
            <person name="Silar P."/>
            <person name="Natvig D.O."/>
            <person name="Lalanne C."/>
            <person name="Gautier V."/>
            <person name="Ament-Velasquez S.L."/>
            <person name="Kruys A."/>
            <person name="Hutchinson M.I."/>
            <person name="Powell A.J."/>
            <person name="Barry K."/>
            <person name="Miller A.N."/>
            <person name="Grigoriev I.V."/>
            <person name="Debuchy R."/>
            <person name="Gladieux P."/>
            <person name="Hiltunen Thoren M."/>
            <person name="Johannesson H."/>
        </authorList>
    </citation>
    <scope>NUCLEOTIDE SEQUENCE</scope>
    <source>
        <strain evidence="1">CBS 560.94</strain>
    </source>
</reference>
<dbReference type="Proteomes" id="UP001278500">
    <property type="component" value="Unassembled WGS sequence"/>
</dbReference>
<proteinExistence type="predicted"/>
<dbReference type="RefSeq" id="XP_062687411.1">
    <property type="nucleotide sequence ID" value="XM_062830024.1"/>
</dbReference>
<evidence type="ECO:0000313" key="1">
    <source>
        <dbReference type="EMBL" id="KAK3356034.1"/>
    </source>
</evidence>
<dbReference type="GeneID" id="87867178"/>
<dbReference type="AlphaFoldDB" id="A0AAE0JS78"/>
<keyword evidence="2" id="KW-1185">Reference proteome</keyword>
<sequence length="431" mass="50011">MATLTIFDLPEELLEAILGECRTWTHPSVKNKDAVPIDFGTYSDFHLRLDYVNYLRVHVSISAQDSREMQSTKHRPENTCNSPKHRAQFTTLILNDYGRSFQTLESLIQWPRKLEHFAFTLRFSFQSLFLNNVHISDMDSPITGPILDRLHTMLEPHQTTLKSLRIGLALTPSAYAMAYTPGFGLPPGVHFDLNHSVIPDFRDYQCLQHLHIASIFTGHGDFCGRRIFSQTPSTLFSITPSTLEELHQEVDRLLAPSLYRITLDVGCEFSLRHCPCFPRDPERWPICNRACPLDRDLYAFLITLARRAKKQRAPLCQIHVNYCTRPFALPMPASDLPEGFNWEWIPLYASFNPWEWLERVKRKMKKAGIRFTYTGLEPVCGVPRTHLPKPEIPLYTPMQELARLRREYELRVFDYEDEMCSEHVWTVVKSG</sequence>
<name>A0AAE0JS78_9PEZI</name>
<protein>
    <submittedName>
        <fullName evidence="1">Uncharacterized protein</fullName>
    </submittedName>
</protein>